<dbReference type="RefSeq" id="WP_053371746.1">
    <property type="nucleotide sequence ID" value="NZ_KQ435296.1"/>
</dbReference>
<evidence type="ECO:0000313" key="2">
    <source>
        <dbReference type="EMBL" id="KON71552.1"/>
    </source>
</evidence>
<protein>
    <recommendedName>
        <fullName evidence="4">DUF4012 domain-containing protein</fullName>
    </recommendedName>
</protein>
<dbReference type="Proteomes" id="UP000037387">
    <property type="component" value="Unassembled WGS sequence"/>
</dbReference>
<reference evidence="2 3" key="1">
    <citation type="journal article" date="2015" name="Sci. Rep.">
        <title>Functional and structural properties of a novel cellulosome-like multienzyme complex: efficient glycoside hydrolysis of water-insoluble 7-xylosyl-10-deacetylpaclitaxel.</title>
        <authorList>
            <person name="Dou T.Y."/>
            <person name="Luan H.W."/>
            <person name="Ge G.B."/>
            <person name="Dong M.M."/>
            <person name="Zou H.F."/>
            <person name="He Y.Q."/>
            <person name="Cui P."/>
            <person name="Wang J.Y."/>
            <person name="Hao D.C."/>
            <person name="Yang S.L."/>
            <person name="Yang L."/>
        </authorList>
    </citation>
    <scope>NUCLEOTIDE SEQUENCE [LARGE SCALE GENOMIC DNA]</scope>
    <source>
        <strain evidence="2 3">F16</strain>
    </source>
</reference>
<accession>A0A0M0F2F8</accession>
<evidence type="ECO:0008006" key="4">
    <source>
        <dbReference type="Google" id="ProtNLM"/>
    </source>
</evidence>
<keyword evidence="3" id="KW-1185">Reference proteome</keyword>
<gene>
    <name evidence="2" type="ORF">M768_18475</name>
</gene>
<sequence length="613" mass="62604">MTTSEQVGAPATPSPRGRGRHWTRWVGWGLILLAVLLVACVALLARDALAAREALTRALDEVPAAEEALRAGDVDTADAALERVQPFTATARASTDGPLWSLAAHLPVYGQDLRAFSAAAATVDDLAAVVLPSLTQALGAIEGDSVTITDGGVDLAPLVDAAPAVARAADAFDDIDARLAAVDPTALHREIAEPYATLVARADDLRPVVQTADRLTSLGPAMLGADGPRRYLVVSLNNAELRAGGGIPGALAVLTVDDGAVSLERQASTADVPPFAEPVLPLDPGVEQLFTDRVGRYVQDTPLTPDFPTTAELTATMWEQSQGETLDGVAAIDPVALSYLLEATGGIDVPFGEGSVALDAGNVVQVLLSDAYAQLEPGEQTDAFFASVASTVLETFLGGTADPGVARDALARGAAEHRVLLWSAHPAEQERLAGTVVAGDVDTADRAASSVGVFLNDATGGKMSYYLATDVRLSGSVCTDGGRVDTFRAVLASTAPADAATSLPWYVTGGGISGVAPGNVRTIVVLYPPRDGVVGTVRVGEEPSGALVADVAGRRAASFPVELAPGQSATVTFTVTAPAEGPGTVGPDGTIDLWTTPTVAEPGLAVVPVAACG</sequence>
<proteinExistence type="predicted"/>
<name>A0A0M0F2F8_CELCE</name>
<dbReference type="EMBL" id="ATNL01000015">
    <property type="protein sequence ID" value="KON71552.1"/>
    <property type="molecule type" value="Genomic_DNA"/>
</dbReference>
<comment type="caution">
    <text evidence="2">The sequence shown here is derived from an EMBL/GenBank/DDBJ whole genome shotgun (WGS) entry which is preliminary data.</text>
</comment>
<keyword evidence="1" id="KW-0812">Transmembrane</keyword>
<evidence type="ECO:0000256" key="1">
    <source>
        <dbReference type="SAM" id="Phobius"/>
    </source>
</evidence>
<evidence type="ECO:0000313" key="3">
    <source>
        <dbReference type="Proteomes" id="UP000037387"/>
    </source>
</evidence>
<dbReference type="InterPro" id="IPR025101">
    <property type="entry name" value="DUF4012"/>
</dbReference>
<feature type="transmembrane region" description="Helical" evidence="1">
    <location>
        <begin position="25"/>
        <end position="45"/>
    </location>
</feature>
<organism evidence="2 3">
    <name type="scientific">Cellulosimicrobium cellulans F16</name>
    <dbReference type="NCBI Taxonomy" id="1350482"/>
    <lineage>
        <taxon>Bacteria</taxon>
        <taxon>Bacillati</taxon>
        <taxon>Actinomycetota</taxon>
        <taxon>Actinomycetes</taxon>
        <taxon>Micrococcales</taxon>
        <taxon>Promicromonosporaceae</taxon>
        <taxon>Cellulosimicrobium</taxon>
    </lineage>
</organism>
<keyword evidence="1" id="KW-0472">Membrane</keyword>
<keyword evidence="1" id="KW-1133">Transmembrane helix</keyword>
<dbReference type="Pfam" id="PF13196">
    <property type="entry name" value="DUF4012"/>
    <property type="match status" value="1"/>
</dbReference>
<dbReference type="AlphaFoldDB" id="A0A0M0F2F8"/>
<dbReference type="PATRIC" id="fig|1350482.3.peg.4037"/>